<dbReference type="EMBL" id="LGGP01000408">
    <property type="protein sequence ID" value="KUK78157.1"/>
    <property type="molecule type" value="Genomic_DNA"/>
</dbReference>
<name>A0A117M0U8_9BACT</name>
<dbReference type="GO" id="GO:0016116">
    <property type="term" value="P:carotenoid metabolic process"/>
    <property type="evidence" value="ECO:0007669"/>
    <property type="project" value="InterPro"/>
</dbReference>
<dbReference type="InterPro" id="IPR045892">
    <property type="entry name" value="CrtISO-like"/>
</dbReference>
<dbReference type="PANTHER" id="PTHR46313">
    <property type="match status" value="1"/>
</dbReference>
<comment type="caution">
    <text evidence="1">The sequence shown here is derived from an EMBL/GenBank/DDBJ whole genome shotgun (WGS) entry which is preliminary data.</text>
</comment>
<evidence type="ECO:0000313" key="2">
    <source>
        <dbReference type="Proteomes" id="UP000054092"/>
    </source>
</evidence>
<dbReference type="Proteomes" id="UP000054092">
    <property type="component" value="Unassembled WGS sequence"/>
</dbReference>
<dbReference type="PATRIC" id="fig|1184387.3.peg.273"/>
<dbReference type="Gene3D" id="3.50.50.60">
    <property type="entry name" value="FAD/NAD(P)-binding domain"/>
    <property type="match status" value="1"/>
</dbReference>
<accession>A0A117M0U8</accession>
<gene>
    <name evidence="1" type="ORF">XD94_1823</name>
</gene>
<protein>
    <submittedName>
        <fullName evidence="1">Phytoene dehydrogenase-like oxidoreductase</fullName>
    </submittedName>
</protein>
<dbReference type="InterPro" id="IPR036188">
    <property type="entry name" value="FAD/NAD-bd_sf"/>
</dbReference>
<dbReference type="SUPFAM" id="SSF51905">
    <property type="entry name" value="FAD/NAD(P)-binding domain"/>
    <property type="match status" value="1"/>
</dbReference>
<sequence>MWKDLGAMPSEVHFPEELVKAEDQSGNKFTVHYDLERLETEMKRIAPEDSHTIEDYINGIRRLSDMDLLEVGFWKFRDWIKNIFVLIKNRKVTKYTMIAFAQRFKNPALRMFFPVIQYGWANIPMTLNLGVMAGSNAKRYGRYSGGSGKFIESIVKRYAFLGGEILYDSSAVKVIEREGRAVGVRLESGQELNADYVVSDVYGYDTFKKLIDERHLTDRLRSMYSKPIDRMMMTLHVSFGINMDLSQLPNAMSFFLDKPIEIAGDGCSIVNLLNYSYDRTMAPKEKIASNTISAIERVNPGITDEVEVTDVATPMTTEKFKWTWLWEQ</sequence>
<reference evidence="2" key="1">
    <citation type="journal article" date="2015" name="MBio">
        <title>Genome-Resolved Metagenomic Analysis Reveals Roles for Candidate Phyla and Other Microbial Community Members in Biogeochemical Transformations in Oil Reservoirs.</title>
        <authorList>
            <person name="Hu P."/>
            <person name="Tom L."/>
            <person name="Singh A."/>
            <person name="Thomas B.C."/>
            <person name="Baker B.J."/>
            <person name="Piceno Y.M."/>
            <person name="Andersen G.L."/>
            <person name="Banfield J.F."/>
        </authorList>
    </citation>
    <scope>NUCLEOTIDE SEQUENCE [LARGE SCALE GENOMIC DNA]</scope>
</reference>
<dbReference type="AlphaFoldDB" id="A0A117M0U8"/>
<dbReference type="PANTHER" id="PTHR46313:SF3">
    <property type="entry name" value="PROLYCOPENE ISOMERASE, CHLOROPLASTIC"/>
    <property type="match status" value="1"/>
</dbReference>
<evidence type="ECO:0000313" key="1">
    <source>
        <dbReference type="EMBL" id="KUK78157.1"/>
    </source>
</evidence>
<proteinExistence type="predicted"/>
<organism evidence="1 2">
    <name type="scientific">Mesotoga prima</name>
    <dbReference type="NCBI Taxonomy" id="1184387"/>
    <lineage>
        <taxon>Bacteria</taxon>
        <taxon>Thermotogati</taxon>
        <taxon>Thermotogota</taxon>
        <taxon>Thermotogae</taxon>
        <taxon>Kosmotogales</taxon>
        <taxon>Kosmotogaceae</taxon>
        <taxon>Mesotoga</taxon>
    </lineage>
</organism>